<protein>
    <submittedName>
        <fullName evidence="1">Uncharacterized protein</fullName>
    </submittedName>
</protein>
<gene>
    <name evidence="1" type="ORF">GCM10010911_45950</name>
</gene>
<comment type="caution">
    <text evidence="1">The sequence shown here is derived from an EMBL/GenBank/DDBJ whole genome shotgun (WGS) entry which is preliminary data.</text>
</comment>
<reference evidence="1" key="2">
    <citation type="submission" date="2020-09" db="EMBL/GenBank/DDBJ databases">
        <authorList>
            <person name="Sun Q."/>
            <person name="Zhou Y."/>
        </authorList>
    </citation>
    <scope>NUCLEOTIDE SEQUENCE</scope>
    <source>
        <strain evidence="1">CGMCC 1.15178</strain>
    </source>
</reference>
<dbReference type="EMBL" id="BMHP01000003">
    <property type="protein sequence ID" value="GGD82605.1"/>
    <property type="molecule type" value="Genomic_DNA"/>
</dbReference>
<evidence type="ECO:0000313" key="1">
    <source>
        <dbReference type="EMBL" id="GGD82605.1"/>
    </source>
</evidence>
<organism evidence="1 2">
    <name type="scientific">Paenibacillus nasutitermitis</name>
    <dbReference type="NCBI Taxonomy" id="1652958"/>
    <lineage>
        <taxon>Bacteria</taxon>
        <taxon>Bacillati</taxon>
        <taxon>Bacillota</taxon>
        <taxon>Bacilli</taxon>
        <taxon>Bacillales</taxon>
        <taxon>Paenibacillaceae</taxon>
        <taxon>Paenibacillus</taxon>
    </lineage>
</organism>
<name>A0A916Z9C1_9BACL</name>
<dbReference type="RefSeq" id="WP_188995283.1">
    <property type="nucleotide sequence ID" value="NZ_BMHP01000003.1"/>
</dbReference>
<keyword evidence="2" id="KW-1185">Reference proteome</keyword>
<proteinExistence type="predicted"/>
<dbReference type="AlphaFoldDB" id="A0A916Z9C1"/>
<dbReference type="Proteomes" id="UP000612456">
    <property type="component" value="Unassembled WGS sequence"/>
</dbReference>
<accession>A0A916Z9C1</accession>
<evidence type="ECO:0000313" key="2">
    <source>
        <dbReference type="Proteomes" id="UP000612456"/>
    </source>
</evidence>
<reference evidence="1" key="1">
    <citation type="journal article" date="2014" name="Int. J. Syst. Evol. Microbiol.">
        <title>Complete genome sequence of Corynebacterium casei LMG S-19264T (=DSM 44701T), isolated from a smear-ripened cheese.</title>
        <authorList>
            <consortium name="US DOE Joint Genome Institute (JGI-PGF)"/>
            <person name="Walter F."/>
            <person name="Albersmeier A."/>
            <person name="Kalinowski J."/>
            <person name="Ruckert C."/>
        </authorList>
    </citation>
    <scope>NUCLEOTIDE SEQUENCE</scope>
    <source>
        <strain evidence="1">CGMCC 1.15178</strain>
    </source>
</reference>
<sequence length="98" mass="10854">MNQTKIVSGLHYKTGEPVQVHMTDGVIDRVEPLMNRTMEHAGDLYWIGPGFVESAAFMDLTVGLAKGAPADLITFSWDQCHNLMLHDVYKHVAETPAS</sequence>